<evidence type="ECO:0000256" key="2">
    <source>
        <dbReference type="ARBA" id="ARBA00012438"/>
    </source>
</evidence>
<dbReference type="Gene3D" id="3.30.565.10">
    <property type="entry name" value="Histidine kinase-like ATPase, C-terminal domain"/>
    <property type="match status" value="1"/>
</dbReference>
<evidence type="ECO:0000256" key="4">
    <source>
        <dbReference type="ARBA" id="ARBA00022679"/>
    </source>
</evidence>
<keyword evidence="7" id="KW-0067">ATP-binding</keyword>
<dbReference type="SUPFAM" id="SSF47384">
    <property type="entry name" value="Homodimeric domain of signal transducing histidine kinase"/>
    <property type="match status" value="1"/>
</dbReference>
<dbReference type="SMART" id="SM00387">
    <property type="entry name" value="HATPase_c"/>
    <property type="match status" value="1"/>
</dbReference>
<proteinExistence type="predicted"/>
<dbReference type="Pfam" id="PF02518">
    <property type="entry name" value="HATPase_c"/>
    <property type="match status" value="1"/>
</dbReference>
<dbReference type="FunFam" id="3.30.565.10:FF:000042">
    <property type="entry name" value="Two-component sensor histidine kinase KdpD"/>
    <property type="match status" value="1"/>
</dbReference>
<keyword evidence="9" id="KW-0812">Transmembrane</keyword>
<protein>
    <recommendedName>
        <fullName evidence="2">histidine kinase</fullName>
        <ecNumber evidence="2">2.7.13.3</ecNumber>
    </recommendedName>
</protein>
<dbReference type="GO" id="GO:0000155">
    <property type="term" value="F:phosphorelay sensor kinase activity"/>
    <property type="evidence" value="ECO:0007669"/>
    <property type="project" value="InterPro"/>
</dbReference>
<dbReference type="CDD" id="cd00082">
    <property type="entry name" value="HisKA"/>
    <property type="match status" value="1"/>
</dbReference>
<dbReference type="Proteomes" id="UP000463700">
    <property type="component" value="Unassembled WGS sequence"/>
</dbReference>
<dbReference type="Gene3D" id="1.10.287.130">
    <property type="match status" value="1"/>
</dbReference>
<dbReference type="InterPro" id="IPR036097">
    <property type="entry name" value="HisK_dim/P_sf"/>
</dbReference>
<evidence type="ECO:0000256" key="1">
    <source>
        <dbReference type="ARBA" id="ARBA00000085"/>
    </source>
</evidence>
<feature type="transmembrane region" description="Helical" evidence="9">
    <location>
        <begin position="64"/>
        <end position="83"/>
    </location>
</feature>
<dbReference type="PROSITE" id="PS50109">
    <property type="entry name" value="HIS_KIN"/>
    <property type="match status" value="1"/>
</dbReference>
<dbReference type="AlphaFoldDB" id="A0A6N6WNV7"/>
<dbReference type="EMBL" id="VOSW01000003">
    <property type="protein sequence ID" value="KAE8761524.1"/>
    <property type="molecule type" value="Genomic_DNA"/>
</dbReference>
<comment type="catalytic activity">
    <reaction evidence="1">
        <text>ATP + protein L-histidine = ADP + protein N-phospho-L-histidine.</text>
        <dbReference type="EC" id="2.7.13.3"/>
    </reaction>
</comment>
<evidence type="ECO:0000256" key="5">
    <source>
        <dbReference type="ARBA" id="ARBA00022741"/>
    </source>
</evidence>
<dbReference type="PANTHER" id="PTHR43065">
    <property type="entry name" value="SENSOR HISTIDINE KINASE"/>
    <property type="match status" value="1"/>
</dbReference>
<accession>A0A6N6WNV7</accession>
<organism evidence="11 12">
    <name type="scientific">Paraburkholderia madseniana</name>
    <dbReference type="NCBI Taxonomy" id="2599607"/>
    <lineage>
        <taxon>Bacteria</taxon>
        <taxon>Pseudomonadati</taxon>
        <taxon>Pseudomonadota</taxon>
        <taxon>Betaproteobacteria</taxon>
        <taxon>Burkholderiales</taxon>
        <taxon>Burkholderiaceae</taxon>
        <taxon>Paraburkholderia</taxon>
    </lineage>
</organism>
<dbReference type="InterPro" id="IPR003594">
    <property type="entry name" value="HATPase_dom"/>
</dbReference>
<reference evidence="11 12" key="1">
    <citation type="journal article" date="2020" name="Int. J. Syst. Evol. Microbiol.">
        <title>Paraburkholderia madseniana sp. nov., a phenolic acid-degrading bacterium isolated from acidic forest soil.</title>
        <authorList>
            <person name="Wilhelm R.C."/>
            <person name="Murphy S.J.L."/>
            <person name="Feriancek N.M."/>
            <person name="Karasz D.C."/>
            <person name="DeRito C.M."/>
            <person name="Newman J.D."/>
            <person name="Buckley D.H."/>
        </authorList>
    </citation>
    <scope>NUCLEOTIDE SEQUENCE [LARGE SCALE GENOMIC DNA]</scope>
    <source>
        <strain evidence="11 12">RP11</strain>
    </source>
</reference>
<feature type="transmembrane region" description="Helical" evidence="9">
    <location>
        <begin position="15"/>
        <end position="34"/>
    </location>
</feature>
<evidence type="ECO:0000313" key="11">
    <source>
        <dbReference type="EMBL" id="KAE8761524.1"/>
    </source>
</evidence>
<dbReference type="InterPro" id="IPR004358">
    <property type="entry name" value="Sig_transdc_His_kin-like_C"/>
</dbReference>
<dbReference type="InterPro" id="IPR005467">
    <property type="entry name" value="His_kinase_dom"/>
</dbReference>
<sequence>MKNCRRASPAVRPDVRVVSTLAAVIALAVFGIAALTSLDIAAAVFYGVVVLLVASAGNRPATIAAAWGCVVLMLLGFMISHNGAYSGGAIARCAVSLLAIAITSILALRNMAATAMLHEQVEMLNLAQEALARSTAELAHVTRITMLGEMAASVAHEVTQPIAAIVTCGSAALRWLNRPAPEIDEAAQSVTQMIRDAKRADEVIQRIRSMAKKRDRLPVTVDLNGIVGESIELMRLELERHRVELKSDLAAPPPTACCDRVQLQQVLINLIMNSVQAMADVTGPRKLRIATRRFDHEHVQVIVQDSGTGISEENSHHLFNAFFTTKAEGMGMGLSICRSIVEAHGGRIWAESPAAGGAVLQFILPVDEGRCHEQ</sequence>
<dbReference type="OrthoDB" id="8872837at2"/>
<dbReference type="GO" id="GO:0005524">
    <property type="term" value="F:ATP binding"/>
    <property type="evidence" value="ECO:0007669"/>
    <property type="project" value="UniProtKB-KW"/>
</dbReference>
<keyword evidence="4" id="KW-0808">Transferase</keyword>
<dbReference type="PANTHER" id="PTHR43065:SF10">
    <property type="entry name" value="PEROXIDE STRESS-ACTIVATED HISTIDINE KINASE MAK3"/>
    <property type="match status" value="1"/>
</dbReference>
<evidence type="ECO:0000256" key="7">
    <source>
        <dbReference type="ARBA" id="ARBA00022840"/>
    </source>
</evidence>
<dbReference type="GO" id="GO:0042802">
    <property type="term" value="F:identical protein binding"/>
    <property type="evidence" value="ECO:0007669"/>
    <property type="project" value="UniProtKB-ARBA"/>
</dbReference>
<dbReference type="InterPro" id="IPR036890">
    <property type="entry name" value="HATPase_C_sf"/>
</dbReference>
<dbReference type="SUPFAM" id="SSF55874">
    <property type="entry name" value="ATPase domain of HSP90 chaperone/DNA topoisomerase II/histidine kinase"/>
    <property type="match status" value="1"/>
</dbReference>
<keyword evidence="9" id="KW-0472">Membrane</keyword>
<dbReference type="Pfam" id="PF00512">
    <property type="entry name" value="HisKA"/>
    <property type="match status" value="1"/>
</dbReference>
<feature type="transmembrane region" description="Helical" evidence="9">
    <location>
        <begin position="89"/>
        <end position="108"/>
    </location>
</feature>
<dbReference type="PRINTS" id="PR00344">
    <property type="entry name" value="BCTRLSENSOR"/>
</dbReference>
<name>A0A6N6WNV7_9BURK</name>
<evidence type="ECO:0000259" key="10">
    <source>
        <dbReference type="PROSITE" id="PS50109"/>
    </source>
</evidence>
<dbReference type="InterPro" id="IPR003661">
    <property type="entry name" value="HisK_dim/P_dom"/>
</dbReference>
<evidence type="ECO:0000256" key="3">
    <source>
        <dbReference type="ARBA" id="ARBA00022553"/>
    </source>
</evidence>
<dbReference type="EC" id="2.7.13.3" evidence="2"/>
<feature type="domain" description="Histidine kinase" evidence="10">
    <location>
        <begin position="153"/>
        <end position="368"/>
    </location>
</feature>
<keyword evidence="6" id="KW-0418">Kinase</keyword>
<evidence type="ECO:0000313" key="12">
    <source>
        <dbReference type="Proteomes" id="UP000463700"/>
    </source>
</evidence>
<keyword evidence="5" id="KW-0547">Nucleotide-binding</keyword>
<dbReference type="SMART" id="SM00388">
    <property type="entry name" value="HisKA"/>
    <property type="match status" value="1"/>
</dbReference>
<keyword evidence="8" id="KW-0902">Two-component regulatory system</keyword>
<evidence type="ECO:0000256" key="9">
    <source>
        <dbReference type="SAM" id="Phobius"/>
    </source>
</evidence>
<gene>
    <name evidence="11" type="ORF">FSO04_02805</name>
</gene>
<keyword evidence="3" id="KW-0597">Phosphoprotein</keyword>
<keyword evidence="9" id="KW-1133">Transmembrane helix</keyword>
<evidence type="ECO:0000256" key="6">
    <source>
        <dbReference type="ARBA" id="ARBA00022777"/>
    </source>
</evidence>
<evidence type="ECO:0000256" key="8">
    <source>
        <dbReference type="ARBA" id="ARBA00023012"/>
    </source>
</evidence>
<comment type="caution">
    <text evidence="11">The sequence shown here is derived from an EMBL/GenBank/DDBJ whole genome shotgun (WGS) entry which is preliminary data.</text>
</comment>